<evidence type="ECO:0000256" key="7">
    <source>
        <dbReference type="ARBA" id="ARBA00023170"/>
    </source>
</evidence>
<feature type="domain" description="G-protein coupled receptors family 1 profile" evidence="12">
    <location>
        <begin position="39"/>
        <end position="331"/>
    </location>
</feature>
<accession>A0A914AEC6</accession>
<dbReference type="OMA" id="TKSSHRY"/>
<dbReference type="PROSITE" id="PS00237">
    <property type="entry name" value="G_PROTEIN_RECEP_F1_1"/>
    <property type="match status" value="1"/>
</dbReference>
<dbReference type="InterPro" id="IPR000276">
    <property type="entry name" value="GPCR_Rhodpsn"/>
</dbReference>
<dbReference type="Proteomes" id="UP000887568">
    <property type="component" value="Unplaced"/>
</dbReference>
<keyword evidence="3 9" id="KW-0812">Transmembrane</keyword>
<feature type="region of interest" description="Disordered" evidence="10">
    <location>
        <begin position="233"/>
        <end position="271"/>
    </location>
</feature>
<reference evidence="13" key="1">
    <citation type="submission" date="2022-11" db="UniProtKB">
        <authorList>
            <consortium name="EnsemblMetazoa"/>
        </authorList>
    </citation>
    <scope>IDENTIFICATION</scope>
</reference>
<keyword evidence="6 11" id="KW-0472">Membrane</keyword>
<keyword evidence="2" id="KW-1003">Cell membrane</keyword>
<evidence type="ECO:0000256" key="5">
    <source>
        <dbReference type="ARBA" id="ARBA00023040"/>
    </source>
</evidence>
<evidence type="ECO:0000256" key="8">
    <source>
        <dbReference type="ARBA" id="ARBA00023224"/>
    </source>
</evidence>
<keyword evidence="7 9" id="KW-0675">Receptor</keyword>
<protein>
    <recommendedName>
        <fullName evidence="12">G-protein coupled receptors family 1 profile domain-containing protein</fullName>
    </recommendedName>
</protein>
<dbReference type="PRINTS" id="PR00237">
    <property type="entry name" value="GPCRRHODOPSN"/>
</dbReference>
<dbReference type="Gene3D" id="1.20.1070.10">
    <property type="entry name" value="Rhodopsin 7-helix transmembrane proteins"/>
    <property type="match status" value="1"/>
</dbReference>
<dbReference type="EnsemblMetazoa" id="XM_038206357.1">
    <property type="protein sequence ID" value="XP_038062285.1"/>
    <property type="gene ID" value="LOC119732713"/>
</dbReference>
<feature type="transmembrane region" description="Helical" evidence="11">
    <location>
        <begin position="285"/>
        <end position="306"/>
    </location>
</feature>
<keyword evidence="14" id="KW-1185">Reference proteome</keyword>
<comment type="similarity">
    <text evidence="9">Belongs to the G-protein coupled receptor 1 family.</text>
</comment>
<feature type="transmembrane region" description="Helical" evidence="11">
    <location>
        <begin position="59"/>
        <end position="79"/>
    </location>
</feature>
<evidence type="ECO:0000313" key="13">
    <source>
        <dbReference type="EnsemblMetazoa" id="XP_038062285.1"/>
    </source>
</evidence>
<evidence type="ECO:0000256" key="6">
    <source>
        <dbReference type="ARBA" id="ARBA00023136"/>
    </source>
</evidence>
<evidence type="ECO:0000256" key="2">
    <source>
        <dbReference type="ARBA" id="ARBA00022475"/>
    </source>
</evidence>
<dbReference type="OrthoDB" id="10044919at2759"/>
<dbReference type="InterPro" id="IPR017452">
    <property type="entry name" value="GPCR_Rhodpsn_7TM"/>
</dbReference>
<dbReference type="PANTHER" id="PTHR24228:SF72">
    <property type="entry name" value="G-PROTEIN COUPLED RECEPTORS FAMILY 1 PROFILE DOMAIN-CONTAINING PROTEIN"/>
    <property type="match status" value="1"/>
</dbReference>
<evidence type="ECO:0000256" key="4">
    <source>
        <dbReference type="ARBA" id="ARBA00022989"/>
    </source>
</evidence>
<evidence type="ECO:0000313" key="14">
    <source>
        <dbReference type="Proteomes" id="UP000887568"/>
    </source>
</evidence>
<dbReference type="RefSeq" id="XP_038062285.1">
    <property type="nucleotide sequence ID" value="XM_038206357.1"/>
</dbReference>
<evidence type="ECO:0000256" key="3">
    <source>
        <dbReference type="ARBA" id="ARBA00022692"/>
    </source>
</evidence>
<evidence type="ECO:0000256" key="11">
    <source>
        <dbReference type="SAM" id="Phobius"/>
    </source>
</evidence>
<dbReference type="GeneID" id="119732713"/>
<feature type="transmembrane region" description="Helical" evidence="11">
    <location>
        <begin position="99"/>
        <end position="121"/>
    </location>
</feature>
<keyword evidence="4 11" id="KW-1133">Transmembrane helix</keyword>
<dbReference type="SMART" id="SM01381">
    <property type="entry name" value="7TM_GPCR_Srsx"/>
    <property type="match status" value="1"/>
</dbReference>
<feature type="transmembrane region" description="Helical" evidence="11">
    <location>
        <begin position="312"/>
        <end position="333"/>
    </location>
</feature>
<keyword evidence="8 9" id="KW-0807">Transducer</keyword>
<dbReference type="GO" id="GO:0004930">
    <property type="term" value="F:G protein-coupled receptor activity"/>
    <property type="evidence" value="ECO:0007669"/>
    <property type="project" value="UniProtKB-KW"/>
</dbReference>
<dbReference type="GO" id="GO:0005886">
    <property type="term" value="C:plasma membrane"/>
    <property type="evidence" value="ECO:0007669"/>
    <property type="project" value="UniProtKB-SubCell"/>
</dbReference>
<evidence type="ECO:0000256" key="10">
    <source>
        <dbReference type="SAM" id="MobiDB-lite"/>
    </source>
</evidence>
<evidence type="ECO:0000259" key="12">
    <source>
        <dbReference type="PROSITE" id="PS50262"/>
    </source>
</evidence>
<name>A0A914AEC6_PATMI</name>
<evidence type="ECO:0000256" key="9">
    <source>
        <dbReference type="RuleBase" id="RU000688"/>
    </source>
</evidence>
<feature type="transmembrane region" description="Helical" evidence="11">
    <location>
        <begin position="142"/>
        <end position="162"/>
    </location>
</feature>
<feature type="transmembrane region" description="Helical" evidence="11">
    <location>
        <begin position="22"/>
        <end position="47"/>
    </location>
</feature>
<comment type="subcellular location">
    <subcellularLocation>
        <location evidence="1">Cell membrane</location>
        <topology evidence="1">Multi-pass membrane protein</topology>
    </subcellularLocation>
</comment>
<dbReference type="Pfam" id="PF00001">
    <property type="entry name" value="7tm_1"/>
    <property type="match status" value="1"/>
</dbReference>
<evidence type="ECO:0000256" key="1">
    <source>
        <dbReference type="ARBA" id="ARBA00004651"/>
    </source>
</evidence>
<feature type="transmembrane region" description="Helical" evidence="11">
    <location>
        <begin position="192"/>
        <end position="213"/>
    </location>
</feature>
<dbReference type="PANTHER" id="PTHR24228">
    <property type="entry name" value="B2 BRADYKININ RECEPTOR/ANGIOTENSIN II RECEPTOR"/>
    <property type="match status" value="1"/>
</dbReference>
<dbReference type="AlphaFoldDB" id="A0A914AEC6"/>
<feature type="compositionally biased region" description="Polar residues" evidence="10">
    <location>
        <begin position="233"/>
        <end position="256"/>
    </location>
</feature>
<dbReference type="CDD" id="cd00637">
    <property type="entry name" value="7tm_classA_rhodopsin-like"/>
    <property type="match status" value="1"/>
</dbReference>
<dbReference type="SUPFAM" id="SSF81321">
    <property type="entry name" value="Family A G protein-coupled receptor-like"/>
    <property type="match status" value="1"/>
</dbReference>
<proteinExistence type="inferred from homology"/>
<sequence>MEFPINTTVSYLNGTTYTYPEFIFFSVGFSILIVLAIIGNSLVLVAVARTKKLQNVTNVFVVNLSVTDCLSSFGFLWSVPGMASTTPGYPLKSDGLCVAAAGLVYISVGCSVYTLVNIALNRCILITRPKETYQWLYTPKKIALMVLVSWFVPFCAIVVPPLCGVGDLGFDPESRTCSDVYTHPGAAAFDKVQFAVLYPAPLLVIIVSYILIWRHVKQHFANRRNTTINLQSTMQPLESGSTPKPDATDTNVSSSQKPRETSPRHCGSSHHLSRMRNDHLAITKNLFVVVVAFLVCYSPLCFMIVTKSSHRYHLYGALFLFASGCVNPFIYAAKHPHFRPVLRSMVRCRCSTEAGG</sequence>
<organism evidence="13 14">
    <name type="scientific">Patiria miniata</name>
    <name type="common">Bat star</name>
    <name type="synonym">Asterina miniata</name>
    <dbReference type="NCBI Taxonomy" id="46514"/>
    <lineage>
        <taxon>Eukaryota</taxon>
        <taxon>Metazoa</taxon>
        <taxon>Echinodermata</taxon>
        <taxon>Eleutherozoa</taxon>
        <taxon>Asterozoa</taxon>
        <taxon>Asteroidea</taxon>
        <taxon>Valvatacea</taxon>
        <taxon>Valvatida</taxon>
        <taxon>Asterinidae</taxon>
        <taxon>Patiria</taxon>
    </lineage>
</organism>
<keyword evidence="5 9" id="KW-0297">G-protein coupled receptor</keyword>
<dbReference type="PROSITE" id="PS50262">
    <property type="entry name" value="G_PROTEIN_RECEP_F1_2"/>
    <property type="match status" value="1"/>
</dbReference>